<name>A0A9P1C243_9DINO</name>
<dbReference type="EMBL" id="CAMXCT010000798">
    <property type="protein sequence ID" value="CAI3983383.1"/>
    <property type="molecule type" value="Genomic_DNA"/>
</dbReference>
<accession>A0A9P1C243</accession>
<evidence type="ECO:0000313" key="8">
    <source>
        <dbReference type="Proteomes" id="UP001152797"/>
    </source>
</evidence>
<comment type="subcellular location">
    <subcellularLocation>
        <location evidence="1">Endomembrane system</location>
        <topology evidence="1">Multi-pass membrane protein</topology>
    </subcellularLocation>
</comment>
<evidence type="ECO:0000313" key="7">
    <source>
        <dbReference type="EMBL" id="CAL4770695.1"/>
    </source>
</evidence>
<feature type="transmembrane region" description="Helical" evidence="5">
    <location>
        <begin position="52"/>
        <end position="72"/>
    </location>
</feature>
<feature type="transmembrane region" description="Helical" evidence="5">
    <location>
        <begin position="6"/>
        <end position="31"/>
    </location>
</feature>
<dbReference type="OrthoDB" id="5965864at2759"/>
<dbReference type="PRINTS" id="PR01315">
    <property type="entry name" value="BATTENIN"/>
</dbReference>
<reference evidence="6" key="1">
    <citation type="submission" date="2022-10" db="EMBL/GenBank/DDBJ databases">
        <authorList>
            <person name="Chen Y."/>
            <person name="Dougan E. K."/>
            <person name="Chan C."/>
            <person name="Rhodes N."/>
            <person name="Thang M."/>
        </authorList>
    </citation>
    <scope>NUCLEOTIDE SEQUENCE</scope>
</reference>
<keyword evidence="3 5" id="KW-1133">Transmembrane helix</keyword>
<comment type="caution">
    <text evidence="6">The sequence shown here is derived from an EMBL/GenBank/DDBJ whole genome shotgun (WGS) entry which is preliminary data.</text>
</comment>
<keyword evidence="2 5" id="KW-0812">Transmembrane</keyword>
<evidence type="ECO:0000256" key="3">
    <source>
        <dbReference type="ARBA" id="ARBA00022989"/>
    </source>
</evidence>
<dbReference type="EMBL" id="CAMXCT020000798">
    <property type="protein sequence ID" value="CAL1136758.1"/>
    <property type="molecule type" value="Genomic_DNA"/>
</dbReference>
<evidence type="ECO:0000313" key="6">
    <source>
        <dbReference type="EMBL" id="CAI3983383.1"/>
    </source>
</evidence>
<evidence type="ECO:0000256" key="2">
    <source>
        <dbReference type="ARBA" id="ARBA00022692"/>
    </source>
</evidence>
<keyword evidence="8" id="KW-1185">Reference proteome</keyword>
<protein>
    <submittedName>
        <fullName evidence="6">Uncharacterized protein</fullName>
    </submittedName>
</protein>
<sequence>QPFGGWWLLAPSLFVGFLGGGVYVGAFSLIAKEQKAEFVELALCSASVADTIGMIFANVLGLMAQGCIFGMMKVLDTKPNFTCGYDIWDNYNGTVHVPVYATHCFPGVEG</sequence>
<dbReference type="GO" id="GO:0016020">
    <property type="term" value="C:membrane"/>
    <property type="evidence" value="ECO:0007669"/>
    <property type="project" value="InterPro"/>
</dbReference>
<evidence type="ECO:0000256" key="1">
    <source>
        <dbReference type="ARBA" id="ARBA00004127"/>
    </source>
</evidence>
<dbReference type="InterPro" id="IPR003492">
    <property type="entry name" value="Battenin_disease_Cln3"/>
</dbReference>
<dbReference type="EMBL" id="CAMXCT030000798">
    <property type="protein sequence ID" value="CAL4770695.1"/>
    <property type="molecule type" value="Genomic_DNA"/>
</dbReference>
<evidence type="ECO:0000256" key="4">
    <source>
        <dbReference type="ARBA" id="ARBA00023136"/>
    </source>
</evidence>
<organism evidence="6">
    <name type="scientific">Cladocopium goreaui</name>
    <dbReference type="NCBI Taxonomy" id="2562237"/>
    <lineage>
        <taxon>Eukaryota</taxon>
        <taxon>Sar</taxon>
        <taxon>Alveolata</taxon>
        <taxon>Dinophyceae</taxon>
        <taxon>Suessiales</taxon>
        <taxon>Symbiodiniaceae</taxon>
        <taxon>Cladocopium</taxon>
    </lineage>
</organism>
<gene>
    <name evidence="6" type="ORF">C1SCF055_LOCUS11001</name>
</gene>
<proteinExistence type="predicted"/>
<dbReference type="Pfam" id="PF02487">
    <property type="entry name" value="CLN3"/>
    <property type="match status" value="1"/>
</dbReference>
<dbReference type="Proteomes" id="UP001152797">
    <property type="component" value="Unassembled WGS sequence"/>
</dbReference>
<keyword evidence="4 5" id="KW-0472">Membrane</keyword>
<dbReference type="GO" id="GO:0012505">
    <property type="term" value="C:endomembrane system"/>
    <property type="evidence" value="ECO:0007669"/>
    <property type="project" value="UniProtKB-SubCell"/>
</dbReference>
<evidence type="ECO:0000256" key="5">
    <source>
        <dbReference type="SAM" id="Phobius"/>
    </source>
</evidence>
<dbReference type="AlphaFoldDB" id="A0A9P1C243"/>
<feature type="non-terminal residue" evidence="6">
    <location>
        <position position="110"/>
    </location>
</feature>
<reference evidence="7 8" key="2">
    <citation type="submission" date="2024-05" db="EMBL/GenBank/DDBJ databases">
        <authorList>
            <person name="Chen Y."/>
            <person name="Shah S."/>
            <person name="Dougan E. K."/>
            <person name="Thang M."/>
            <person name="Chan C."/>
        </authorList>
    </citation>
    <scope>NUCLEOTIDE SEQUENCE [LARGE SCALE GENOMIC DNA]</scope>
</reference>